<dbReference type="AlphaFoldDB" id="A0A1A7PSS9"/>
<organism evidence="2 3">
    <name type="scientific">Gallibacterium genomosp. 3</name>
    <dbReference type="NCBI Taxonomy" id="505345"/>
    <lineage>
        <taxon>Bacteria</taxon>
        <taxon>Pseudomonadati</taxon>
        <taxon>Pseudomonadota</taxon>
        <taxon>Gammaproteobacteria</taxon>
        <taxon>Pasteurellales</taxon>
        <taxon>Pasteurellaceae</taxon>
        <taxon>Gallibacterium</taxon>
    </lineage>
</organism>
<comment type="caution">
    <text evidence="2">The sequence shown here is derived from an EMBL/GenBank/DDBJ whole genome shotgun (WGS) entry which is preliminary data.</text>
</comment>
<gene>
    <name evidence="2" type="ORF">QV06_07565</name>
</gene>
<sequence>MLKRIENIVGRIFGVIFWIVVVYFVYNHFFSDTAKIKDYLKCSIAANHLSMGKTSREIEIQASRLVNQANLSSRDIAKMGQEVRDDMDLYRLNPQGRYEKLVKIYNSGTCQKMHSQGEIDD</sequence>
<evidence type="ECO:0000313" key="2">
    <source>
        <dbReference type="EMBL" id="OBX04210.1"/>
    </source>
</evidence>
<reference evidence="2 3" key="1">
    <citation type="submission" date="2014-11" db="EMBL/GenBank/DDBJ databases">
        <title>Pan-genome of Gallibacterium spp.</title>
        <authorList>
            <person name="Kudirkiene E."/>
            <person name="Bojesen A.M."/>
        </authorList>
    </citation>
    <scope>NUCLEOTIDE SEQUENCE [LARGE SCALE GENOMIC DNA]</scope>
    <source>
        <strain evidence="2 3">59/S3/89</strain>
    </source>
</reference>
<name>A0A1A7PSS9_9PAST</name>
<protein>
    <submittedName>
        <fullName evidence="2">Uncharacterized protein</fullName>
    </submittedName>
</protein>
<dbReference type="RefSeq" id="WP_065237609.1">
    <property type="nucleotide sequence ID" value="NZ_JTJR01000029.1"/>
</dbReference>
<feature type="transmembrane region" description="Helical" evidence="1">
    <location>
        <begin position="12"/>
        <end position="30"/>
    </location>
</feature>
<proteinExistence type="predicted"/>
<keyword evidence="1" id="KW-0812">Transmembrane</keyword>
<evidence type="ECO:0000313" key="3">
    <source>
        <dbReference type="Proteomes" id="UP000092626"/>
    </source>
</evidence>
<dbReference type="STRING" id="505345.QV06_07565"/>
<accession>A0A1A7PSS9</accession>
<keyword evidence="1" id="KW-1133">Transmembrane helix</keyword>
<dbReference type="Proteomes" id="UP000092626">
    <property type="component" value="Unassembled WGS sequence"/>
</dbReference>
<evidence type="ECO:0000256" key="1">
    <source>
        <dbReference type="SAM" id="Phobius"/>
    </source>
</evidence>
<keyword evidence="1" id="KW-0472">Membrane</keyword>
<dbReference type="EMBL" id="JTJR01000029">
    <property type="protein sequence ID" value="OBX04210.1"/>
    <property type="molecule type" value="Genomic_DNA"/>
</dbReference>